<dbReference type="OrthoDB" id="4137833at2759"/>
<evidence type="ECO:0000313" key="1">
    <source>
        <dbReference type="EMBL" id="EXJ84995.1"/>
    </source>
</evidence>
<reference evidence="1 2" key="1">
    <citation type="submission" date="2013-03" db="EMBL/GenBank/DDBJ databases">
        <title>The Genome Sequence of Capronia epimyces CBS 606.96.</title>
        <authorList>
            <consortium name="The Broad Institute Genomics Platform"/>
            <person name="Cuomo C."/>
            <person name="de Hoog S."/>
            <person name="Gorbushina A."/>
            <person name="Walker B."/>
            <person name="Young S.K."/>
            <person name="Zeng Q."/>
            <person name="Gargeya S."/>
            <person name="Fitzgerald M."/>
            <person name="Haas B."/>
            <person name="Abouelleil A."/>
            <person name="Allen A.W."/>
            <person name="Alvarado L."/>
            <person name="Arachchi H.M."/>
            <person name="Berlin A.M."/>
            <person name="Chapman S.B."/>
            <person name="Gainer-Dewar J."/>
            <person name="Goldberg J."/>
            <person name="Griggs A."/>
            <person name="Gujja S."/>
            <person name="Hansen M."/>
            <person name="Howarth C."/>
            <person name="Imamovic A."/>
            <person name="Ireland A."/>
            <person name="Larimer J."/>
            <person name="McCowan C."/>
            <person name="Murphy C."/>
            <person name="Pearson M."/>
            <person name="Poon T.W."/>
            <person name="Priest M."/>
            <person name="Roberts A."/>
            <person name="Saif S."/>
            <person name="Shea T."/>
            <person name="Sisk P."/>
            <person name="Sykes S."/>
            <person name="Wortman J."/>
            <person name="Nusbaum C."/>
            <person name="Birren B."/>
        </authorList>
    </citation>
    <scope>NUCLEOTIDE SEQUENCE [LARGE SCALE GENOMIC DNA]</scope>
    <source>
        <strain evidence="1 2">CBS 606.96</strain>
    </source>
</reference>
<dbReference type="EMBL" id="AMGY01000004">
    <property type="protein sequence ID" value="EXJ84995.1"/>
    <property type="molecule type" value="Genomic_DNA"/>
</dbReference>
<evidence type="ECO:0000313" key="2">
    <source>
        <dbReference type="Proteomes" id="UP000019478"/>
    </source>
</evidence>
<proteinExistence type="predicted"/>
<gene>
    <name evidence="1" type="ORF">A1O3_05670</name>
</gene>
<accession>W9Y5U0</accession>
<name>W9Y5U0_9EURO</name>
<protein>
    <submittedName>
        <fullName evidence="1">Uncharacterized protein</fullName>
    </submittedName>
</protein>
<dbReference type="Proteomes" id="UP000019478">
    <property type="component" value="Unassembled WGS sequence"/>
</dbReference>
<dbReference type="RefSeq" id="XP_007733980.1">
    <property type="nucleotide sequence ID" value="XM_007735790.1"/>
</dbReference>
<sequence length="138" mass="16034">MAVTPIEYMLCFGMIGCCLTLHFSDSRIPKEFNETLQGLEETLVANGRPRTQPESALTPHRECLIWISMAATGALEMAHNLSTTSAVLALTLQRYPDETSNWDTLEKILAKYLWNDVLARQWKRFWRRGIHRQKRLRR</sequence>
<dbReference type="AlphaFoldDB" id="W9Y5U0"/>
<comment type="caution">
    <text evidence="1">The sequence shown here is derived from an EMBL/GenBank/DDBJ whole genome shotgun (WGS) entry which is preliminary data.</text>
</comment>
<keyword evidence="2" id="KW-1185">Reference proteome</keyword>
<dbReference type="GeneID" id="19169780"/>
<dbReference type="HOGENOM" id="CLU_032227_1_0_1"/>
<organism evidence="1 2">
    <name type="scientific">Capronia epimyces CBS 606.96</name>
    <dbReference type="NCBI Taxonomy" id="1182542"/>
    <lineage>
        <taxon>Eukaryota</taxon>
        <taxon>Fungi</taxon>
        <taxon>Dikarya</taxon>
        <taxon>Ascomycota</taxon>
        <taxon>Pezizomycotina</taxon>
        <taxon>Eurotiomycetes</taxon>
        <taxon>Chaetothyriomycetidae</taxon>
        <taxon>Chaetothyriales</taxon>
        <taxon>Herpotrichiellaceae</taxon>
        <taxon>Capronia</taxon>
    </lineage>
</organism>